<feature type="transmembrane region" description="Helical" evidence="12">
    <location>
        <begin position="281"/>
        <end position="306"/>
    </location>
</feature>
<evidence type="ECO:0000256" key="1">
    <source>
        <dbReference type="ARBA" id="ARBA00004651"/>
    </source>
</evidence>
<feature type="transmembrane region" description="Helical" evidence="12">
    <location>
        <begin position="86"/>
        <end position="107"/>
    </location>
</feature>
<dbReference type="Pfam" id="PF00474">
    <property type="entry name" value="SSF"/>
    <property type="match status" value="1"/>
</dbReference>
<evidence type="ECO:0000256" key="11">
    <source>
        <dbReference type="RuleBase" id="RU362091"/>
    </source>
</evidence>
<dbReference type="PANTHER" id="PTHR42985">
    <property type="entry name" value="SODIUM-COUPLED MONOCARBOXYLATE TRANSPORTER"/>
    <property type="match status" value="1"/>
</dbReference>
<keyword evidence="9 12" id="KW-0472">Membrane</keyword>
<sequence>MDMSTVLGSNSFSVFDFTVIGISLGVALFCGLYHVAFTSHSAEDYLVGGRVMSTAPVAISTAMLYISALAIIDSPADIYYNGIESFMASVVTAAIVPFSAFLFVPMFHKMKLTSIHQYIGHRFDSTVLRCITSLTFILQQAFLICVMLILVSKALETYFQIPILTSIIGIGTFTAVNTTLGGFKATVWMQVLHFVCISAFLTLLAAIGFTKAGGFVRAFELAAEQGRLELFIFKIDPFMKHNFYNFLFGYGFMTLMEMATCQPIVQRYSSLPTRKDALKSVFMGIPLHIVPSFLCLLIGIFLQAIYNGSDPLNTGQIKAQQDIIPYFIETKAFFIPGITGAFIASVGGGMIR</sequence>
<dbReference type="AlphaFoldDB" id="A0A1D2MT32"/>
<dbReference type="PROSITE" id="PS50283">
    <property type="entry name" value="NA_SOLUT_SYMP_3"/>
    <property type="match status" value="1"/>
</dbReference>
<dbReference type="Gene3D" id="1.20.1730.10">
    <property type="entry name" value="Sodium/glucose cotransporter"/>
    <property type="match status" value="1"/>
</dbReference>
<protein>
    <submittedName>
        <fullName evidence="13">Sodium-dependent multivitamin transporter</fullName>
    </submittedName>
</protein>
<evidence type="ECO:0000256" key="9">
    <source>
        <dbReference type="ARBA" id="ARBA00023136"/>
    </source>
</evidence>
<dbReference type="PANTHER" id="PTHR42985:SF40">
    <property type="entry name" value="LD47995P-RELATED"/>
    <property type="match status" value="1"/>
</dbReference>
<name>A0A1D2MT32_ORCCI</name>
<evidence type="ECO:0000256" key="7">
    <source>
        <dbReference type="ARBA" id="ARBA00023053"/>
    </source>
</evidence>
<comment type="caution">
    <text evidence="13">The sequence shown here is derived from an EMBL/GenBank/DDBJ whole genome shotgun (WGS) entry which is preliminary data.</text>
</comment>
<evidence type="ECO:0000256" key="4">
    <source>
        <dbReference type="ARBA" id="ARBA00022475"/>
    </source>
</evidence>
<accession>A0A1D2MT32</accession>
<keyword evidence="10" id="KW-0739">Sodium transport</keyword>
<dbReference type="OrthoDB" id="6132759at2759"/>
<reference evidence="13 14" key="1">
    <citation type="journal article" date="2016" name="Genome Biol. Evol.">
        <title>Gene Family Evolution Reflects Adaptation to Soil Environmental Stressors in the Genome of the Collembolan Orchesella cincta.</title>
        <authorList>
            <person name="Faddeeva-Vakhrusheva A."/>
            <person name="Derks M.F."/>
            <person name="Anvar S.Y."/>
            <person name="Agamennone V."/>
            <person name="Suring W."/>
            <person name="Smit S."/>
            <person name="van Straalen N.M."/>
            <person name="Roelofs D."/>
        </authorList>
    </citation>
    <scope>NUCLEOTIDE SEQUENCE [LARGE SCALE GENOMIC DNA]</scope>
    <source>
        <tissue evidence="13">Mixed pool</tissue>
    </source>
</reference>
<feature type="transmembrane region" description="Helical" evidence="12">
    <location>
        <begin position="127"/>
        <end position="151"/>
    </location>
</feature>
<dbReference type="GO" id="GO:0006814">
    <property type="term" value="P:sodium ion transport"/>
    <property type="evidence" value="ECO:0007669"/>
    <property type="project" value="UniProtKB-KW"/>
</dbReference>
<evidence type="ECO:0000313" key="14">
    <source>
        <dbReference type="Proteomes" id="UP000094527"/>
    </source>
</evidence>
<feature type="transmembrane region" description="Helical" evidence="12">
    <location>
        <begin position="188"/>
        <end position="209"/>
    </location>
</feature>
<evidence type="ECO:0000313" key="13">
    <source>
        <dbReference type="EMBL" id="ODM96289.1"/>
    </source>
</evidence>
<feature type="transmembrane region" description="Helical" evidence="12">
    <location>
        <begin position="45"/>
        <end position="66"/>
    </location>
</feature>
<dbReference type="InterPro" id="IPR051163">
    <property type="entry name" value="Sodium:Solute_Symporter_SSF"/>
</dbReference>
<evidence type="ECO:0000256" key="6">
    <source>
        <dbReference type="ARBA" id="ARBA00022989"/>
    </source>
</evidence>
<keyword evidence="4" id="KW-1003">Cell membrane</keyword>
<keyword evidence="7" id="KW-0915">Sodium</keyword>
<dbReference type="GO" id="GO:0015293">
    <property type="term" value="F:symporter activity"/>
    <property type="evidence" value="ECO:0007669"/>
    <property type="project" value="TreeGrafter"/>
</dbReference>
<dbReference type="STRING" id="48709.A0A1D2MT32"/>
<evidence type="ECO:0000256" key="3">
    <source>
        <dbReference type="ARBA" id="ARBA00022448"/>
    </source>
</evidence>
<evidence type="ECO:0000256" key="5">
    <source>
        <dbReference type="ARBA" id="ARBA00022692"/>
    </source>
</evidence>
<dbReference type="GO" id="GO:0005886">
    <property type="term" value="C:plasma membrane"/>
    <property type="evidence" value="ECO:0007669"/>
    <property type="project" value="UniProtKB-SubCell"/>
</dbReference>
<keyword evidence="14" id="KW-1185">Reference proteome</keyword>
<keyword evidence="8" id="KW-0406">Ion transport</keyword>
<keyword evidence="3" id="KW-0813">Transport</keyword>
<dbReference type="InterPro" id="IPR038377">
    <property type="entry name" value="Na/Glc_symporter_sf"/>
</dbReference>
<comment type="subcellular location">
    <subcellularLocation>
        <location evidence="1">Cell membrane</location>
        <topology evidence="1">Multi-pass membrane protein</topology>
    </subcellularLocation>
</comment>
<evidence type="ECO:0000256" key="12">
    <source>
        <dbReference type="SAM" id="Phobius"/>
    </source>
</evidence>
<feature type="transmembrane region" description="Helical" evidence="12">
    <location>
        <begin position="157"/>
        <end position="176"/>
    </location>
</feature>
<feature type="transmembrane region" description="Helical" evidence="12">
    <location>
        <begin position="12"/>
        <end position="33"/>
    </location>
</feature>
<evidence type="ECO:0000256" key="2">
    <source>
        <dbReference type="ARBA" id="ARBA00006434"/>
    </source>
</evidence>
<proteinExistence type="inferred from homology"/>
<keyword evidence="6 12" id="KW-1133">Transmembrane helix</keyword>
<evidence type="ECO:0000256" key="10">
    <source>
        <dbReference type="ARBA" id="ARBA00023201"/>
    </source>
</evidence>
<evidence type="ECO:0000256" key="8">
    <source>
        <dbReference type="ARBA" id="ARBA00023065"/>
    </source>
</evidence>
<gene>
    <name evidence="13" type="ORF">Ocin01_10386</name>
</gene>
<dbReference type="Proteomes" id="UP000094527">
    <property type="component" value="Unassembled WGS sequence"/>
</dbReference>
<dbReference type="InterPro" id="IPR001734">
    <property type="entry name" value="Na/solute_symporter"/>
</dbReference>
<organism evidence="13 14">
    <name type="scientific">Orchesella cincta</name>
    <name type="common">Springtail</name>
    <name type="synonym">Podura cincta</name>
    <dbReference type="NCBI Taxonomy" id="48709"/>
    <lineage>
        <taxon>Eukaryota</taxon>
        <taxon>Metazoa</taxon>
        <taxon>Ecdysozoa</taxon>
        <taxon>Arthropoda</taxon>
        <taxon>Hexapoda</taxon>
        <taxon>Collembola</taxon>
        <taxon>Entomobryomorpha</taxon>
        <taxon>Entomobryoidea</taxon>
        <taxon>Orchesellidae</taxon>
        <taxon>Orchesellinae</taxon>
        <taxon>Orchesella</taxon>
    </lineage>
</organism>
<feature type="transmembrane region" description="Helical" evidence="12">
    <location>
        <begin position="332"/>
        <end position="351"/>
    </location>
</feature>
<dbReference type="EMBL" id="LJIJ01000555">
    <property type="protein sequence ID" value="ODM96289.1"/>
    <property type="molecule type" value="Genomic_DNA"/>
</dbReference>
<feature type="transmembrane region" description="Helical" evidence="12">
    <location>
        <begin position="243"/>
        <end position="260"/>
    </location>
</feature>
<keyword evidence="5 12" id="KW-0812">Transmembrane</keyword>
<comment type="similarity">
    <text evidence="2 11">Belongs to the sodium:solute symporter (SSF) (TC 2.A.21) family.</text>
</comment>